<reference evidence="2" key="1">
    <citation type="submission" date="2017-01" db="EMBL/GenBank/DDBJ databases">
        <authorList>
            <person name="Brunel B."/>
        </authorList>
    </citation>
    <scope>NUCLEOTIDE SEQUENCE [LARGE SCALE GENOMIC DNA]</scope>
</reference>
<organism evidence="1 2">
    <name type="scientific">Mesorhizobium prunaredense</name>
    <dbReference type="NCBI Taxonomy" id="1631249"/>
    <lineage>
        <taxon>Bacteria</taxon>
        <taxon>Pseudomonadati</taxon>
        <taxon>Pseudomonadota</taxon>
        <taxon>Alphaproteobacteria</taxon>
        <taxon>Hyphomicrobiales</taxon>
        <taxon>Phyllobacteriaceae</taxon>
        <taxon>Mesorhizobium</taxon>
    </lineage>
</organism>
<dbReference type="STRING" id="1631249.BQ8794_50730"/>
<dbReference type="RefSeq" id="WP_077381627.1">
    <property type="nucleotide sequence ID" value="NZ_FTPD01000045.1"/>
</dbReference>
<protein>
    <submittedName>
        <fullName evidence="1">Uncharacterized protein</fullName>
    </submittedName>
</protein>
<keyword evidence="2" id="KW-1185">Reference proteome</keyword>
<evidence type="ECO:0000313" key="2">
    <source>
        <dbReference type="Proteomes" id="UP000188388"/>
    </source>
</evidence>
<dbReference type="Proteomes" id="UP000188388">
    <property type="component" value="Unassembled WGS sequence"/>
</dbReference>
<name>A0A1R3VFK0_9HYPH</name>
<gene>
    <name evidence="1" type="ORF">BQ8794_50730</name>
</gene>
<accession>A0A1R3VFK0</accession>
<proteinExistence type="predicted"/>
<dbReference type="EMBL" id="FTPD01000045">
    <property type="protein sequence ID" value="SIT58628.1"/>
    <property type="molecule type" value="Genomic_DNA"/>
</dbReference>
<dbReference type="AlphaFoldDB" id="A0A1R3VFK0"/>
<evidence type="ECO:0000313" key="1">
    <source>
        <dbReference type="EMBL" id="SIT58628.1"/>
    </source>
</evidence>
<sequence length="81" mass="9246">MWLIRDKALMRLPDGASIPAGFKEVEPPEDFEANPTNYRIHKSKIVPLSKKEKEAARQSTRLFLTQEEIAKIKLAIEKGII</sequence>